<gene>
    <name evidence="1" type="ORF">GDO86_010642</name>
</gene>
<evidence type="ECO:0000313" key="1">
    <source>
        <dbReference type="EMBL" id="KAG8445920.1"/>
    </source>
</evidence>
<dbReference type="PANTHER" id="PTHR47456">
    <property type="entry name" value="PHD-TYPE DOMAIN-CONTAINING PROTEIN"/>
    <property type="match status" value="1"/>
</dbReference>
<accession>A0A8T2JR99</accession>
<protein>
    <submittedName>
        <fullName evidence="1">Uncharacterized protein</fullName>
    </submittedName>
</protein>
<dbReference type="Proteomes" id="UP000812440">
    <property type="component" value="Chromosome 5"/>
</dbReference>
<sequence>MDSIKHGFKDSALDQQNVLHLVSQWKKDFPNSSIFCRPYSSTGDKDEVNFLFCYQTEWQKNLLSLYGNDITLLDATYRTTRYALPLYFKCVLLNCRCICDSARKNRIYSRGFMLIERLECRLES</sequence>
<comment type="caution">
    <text evidence="1">The sequence shown here is derived from an EMBL/GenBank/DDBJ whole genome shotgun (WGS) entry which is preliminary data.</text>
</comment>
<dbReference type="AlphaFoldDB" id="A0A8T2JR99"/>
<evidence type="ECO:0000313" key="2">
    <source>
        <dbReference type="Proteomes" id="UP000812440"/>
    </source>
</evidence>
<dbReference type="PANTHER" id="PTHR47456:SF5">
    <property type="match status" value="1"/>
</dbReference>
<dbReference type="OrthoDB" id="5984937at2759"/>
<keyword evidence="2" id="KW-1185">Reference proteome</keyword>
<reference evidence="1" key="1">
    <citation type="thesis" date="2020" institute="ProQuest LLC" country="789 East Eisenhower Parkway, Ann Arbor, MI, USA">
        <title>Comparative Genomics and Chromosome Evolution.</title>
        <authorList>
            <person name="Mudd A.B."/>
        </authorList>
    </citation>
    <scope>NUCLEOTIDE SEQUENCE</scope>
    <source>
        <strain evidence="1">Female2</strain>
        <tissue evidence="1">Blood</tissue>
    </source>
</reference>
<name>A0A8T2JR99_9PIPI</name>
<organism evidence="1 2">
    <name type="scientific">Hymenochirus boettgeri</name>
    <name type="common">Congo dwarf clawed frog</name>
    <dbReference type="NCBI Taxonomy" id="247094"/>
    <lineage>
        <taxon>Eukaryota</taxon>
        <taxon>Metazoa</taxon>
        <taxon>Chordata</taxon>
        <taxon>Craniata</taxon>
        <taxon>Vertebrata</taxon>
        <taxon>Euteleostomi</taxon>
        <taxon>Amphibia</taxon>
        <taxon>Batrachia</taxon>
        <taxon>Anura</taxon>
        <taxon>Pipoidea</taxon>
        <taxon>Pipidae</taxon>
        <taxon>Pipinae</taxon>
        <taxon>Hymenochirus</taxon>
    </lineage>
</organism>
<dbReference type="EMBL" id="JAACNH010000004">
    <property type="protein sequence ID" value="KAG8445920.1"/>
    <property type="molecule type" value="Genomic_DNA"/>
</dbReference>
<proteinExistence type="predicted"/>